<sequence length="117" mass="13273">MVIKFQDRGVNYSLPASALNKSVAVRGNVWTKQNMSNKTSANTIHLVLNNDYNITYELHPLSRYYTKDAKIPVDKIIHNYKNPIKLATWQSGSANAVRGWDPAGTLIMAGELEFYWN</sequence>
<gene>
    <name evidence="1" type="ORF">DU473_06505</name>
</gene>
<organism evidence="1 2">
    <name type="scientific">Campylobacter novaezeelandiae</name>
    <dbReference type="NCBI Taxonomy" id="2267891"/>
    <lineage>
        <taxon>Bacteria</taxon>
        <taxon>Pseudomonadati</taxon>
        <taxon>Campylobacterota</taxon>
        <taxon>Epsilonproteobacteria</taxon>
        <taxon>Campylobacterales</taxon>
        <taxon>Campylobacteraceae</taxon>
        <taxon>Campylobacter</taxon>
    </lineage>
</organism>
<evidence type="ECO:0000313" key="2">
    <source>
        <dbReference type="Proteomes" id="UP000292583"/>
    </source>
</evidence>
<keyword evidence="2" id="KW-1185">Reference proteome</keyword>
<dbReference type="AlphaFoldDB" id="A0A4Q9JTP3"/>
<dbReference type="OrthoDB" id="5356719at2"/>
<comment type="caution">
    <text evidence="1">The sequence shown here is derived from an EMBL/GenBank/DDBJ whole genome shotgun (WGS) entry which is preliminary data.</text>
</comment>
<proteinExistence type="predicted"/>
<reference evidence="1 2" key="1">
    <citation type="submission" date="2018-07" db="EMBL/GenBank/DDBJ databases">
        <title>Campylobacter zealandensis sp. nov., isolated from birds and water in New Zealand.</title>
        <authorList>
            <person name="Wilkinson D.A."/>
            <person name="Biggs P.J."/>
            <person name="French N.P."/>
            <person name="Midwinter A.C."/>
        </authorList>
    </citation>
    <scope>NUCLEOTIDE SEQUENCE [LARGE SCALE GENOMIC DNA]</scope>
    <source>
        <strain evidence="1 2">B423b</strain>
    </source>
</reference>
<evidence type="ECO:0000313" key="1">
    <source>
        <dbReference type="EMBL" id="TBR79799.1"/>
    </source>
</evidence>
<dbReference type="EMBL" id="QPGR01000013">
    <property type="protein sequence ID" value="TBR79799.1"/>
    <property type="molecule type" value="Genomic_DNA"/>
</dbReference>
<accession>A0A4Q9JTP3</accession>
<dbReference type="Proteomes" id="UP000292583">
    <property type="component" value="Unassembled WGS sequence"/>
</dbReference>
<protein>
    <submittedName>
        <fullName evidence="1">Uncharacterized protein</fullName>
    </submittedName>
</protein>
<dbReference type="RefSeq" id="WP_131186770.1">
    <property type="nucleotide sequence ID" value="NZ_QPGR01000013.1"/>
</dbReference>
<name>A0A4Q9JTP3_9BACT</name>